<dbReference type="EMBL" id="JAEPRE010000026">
    <property type="protein sequence ID" value="KAG2235827.1"/>
    <property type="molecule type" value="Genomic_DNA"/>
</dbReference>
<organism evidence="3 4">
    <name type="scientific">Thamnidium elegans</name>
    <dbReference type="NCBI Taxonomy" id="101142"/>
    <lineage>
        <taxon>Eukaryota</taxon>
        <taxon>Fungi</taxon>
        <taxon>Fungi incertae sedis</taxon>
        <taxon>Mucoromycota</taxon>
        <taxon>Mucoromycotina</taxon>
        <taxon>Mucoromycetes</taxon>
        <taxon>Mucorales</taxon>
        <taxon>Mucorineae</taxon>
        <taxon>Mucoraceae</taxon>
        <taxon>Thamnidium</taxon>
    </lineage>
</organism>
<reference evidence="3" key="1">
    <citation type="submission" date="2021-01" db="EMBL/GenBank/DDBJ databases">
        <title>Metabolic potential, ecology and presence of endohyphal bacteria is reflected in genomic diversity of Mucoromycotina.</title>
        <authorList>
            <person name="Muszewska A."/>
            <person name="Okrasinska A."/>
            <person name="Steczkiewicz K."/>
            <person name="Drgas O."/>
            <person name="Orlowska M."/>
            <person name="Perlinska-Lenart U."/>
            <person name="Aleksandrzak-Piekarczyk T."/>
            <person name="Szatraj K."/>
            <person name="Zielenkiewicz U."/>
            <person name="Pilsyk S."/>
            <person name="Malc E."/>
            <person name="Mieczkowski P."/>
            <person name="Kruszewska J.S."/>
            <person name="Biernat P."/>
            <person name="Pawlowska J."/>
        </authorList>
    </citation>
    <scope>NUCLEOTIDE SEQUENCE</scope>
    <source>
        <strain evidence="3">WA0000018081</strain>
    </source>
</reference>
<feature type="domain" description="BHLH" evidence="2">
    <location>
        <begin position="243"/>
        <end position="334"/>
    </location>
</feature>
<dbReference type="GO" id="GO:0046983">
    <property type="term" value="F:protein dimerization activity"/>
    <property type="evidence" value="ECO:0007669"/>
    <property type="project" value="InterPro"/>
</dbReference>
<evidence type="ECO:0000313" key="3">
    <source>
        <dbReference type="EMBL" id="KAG2235827.1"/>
    </source>
</evidence>
<feature type="region of interest" description="Disordered" evidence="1">
    <location>
        <begin position="21"/>
        <end position="42"/>
    </location>
</feature>
<dbReference type="PANTHER" id="PTHR47336:SF2">
    <property type="entry name" value="TRANSCRIPTION FACTOR HMS1-RELATED"/>
    <property type="match status" value="1"/>
</dbReference>
<accession>A0A8H7SX00</accession>
<dbReference type="PANTHER" id="PTHR47336">
    <property type="entry name" value="TRANSCRIPTION FACTOR HMS1-RELATED"/>
    <property type="match status" value="1"/>
</dbReference>
<dbReference type="InterPro" id="IPR052099">
    <property type="entry name" value="Regulatory_TF_Diverse"/>
</dbReference>
<feature type="region of interest" description="Disordered" evidence="1">
    <location>
        <begin position="414"/>
        <end position="455"/>
    </location>
</feature>
<dbReference type="PROSITE" id="PS50888">
    <property type="entry name" value="BHLH"/>
    <property type="match status" value="1"/>
</dbReference>
<feature type="compositionally biased region" description="Polar residues" evidence="1">
    <location>
        <begin position="130"/>
        <end position="140"/>
    </location>
</feature>
<comment type="caution">
    <text evidence="3">The sequence shown here is derived from an EMBL/GenBank/DDBJ whole genome shotgun (WGS) entry which is preliminary data.</text>
</comment>
<dbReference type="Proteomes" id="UP000613177">
    <property type="component" value="Unassembled WGS sequence"/>
</dbReference>
<dbReference type="Gene3D" id="4.10.280.10">
    <property type="entry name" value="Helix-loop-helix DNA-binding domain"/>
    <property type="match status" value="1"/>
</dbReference>
<gene>
    <name evidence="3" type="ORF">INT48_003939</name>
</gene>
<dbReference type="Pfam" id="PF00010">
    <property type="entry name" value="HLH"/>
    <property type="match status" value="1"/>
</dbReference>
<feature type="region of interest" description="Disordered" evidence="1">
    <location>
        <begin position="279"/>
        <end position="302"/>
    </location>
</feature>
<dbReference type="AlphaFoldDB" id="A0A8H7SX00"/>
<protein>
    <recommendedName>
        <fullName evidence="2">BHLH domain-containing protein</fullName>
    </recommendedName>
</protein>
<evidence type="ECO:0000256" key="1">
    <source>
        <dbReference type="SAM" id="MobiDB-lite"/>
    </source>
</evidence>
<evidence type="ECO:0000313" key="4">
    <source>
        <dbReference type="Proteomes" id="UP000613177"/>
    </source>
</evidence>
<feature type="region of interest" description="Disordered" evidence="1">
    <location>
        <begin position="176"/>
        <end position="224"/>
    </location>
</feature>
<proteinExistence type="predicted"/>
<sequence>MINQQMTDMEFDTYFNVTSNTMQPSQQKQQQKPQPQPRQKQQKMMYNNNQHPLPQQQEAHPTQQLNMSQFNPQHYYLSKSSKQQSSTEMMNWSFNQQGTTSLHMQNNHNTVPTHVSFANTQASRPDYLYSTGQANSASTTPSELLLSQPSPQRLQYRANNNNEDQLRYGYRHSMDYQLPNQPVNKTTGLITPESDTTVSPRSPHALPSNSNSPSSTKRPTYDDSSNIMDAATVLASVGAGRQFKKVAHNAIERRYRKNINERILDLKNVVPALYKAKVGDNKSSGNEESSEDEYNGLEKRNSSTAEEIVEGVPVAKKLNKATILHKATEYIHHLKHSNQVAENENQALLHILGQMPGGLKVLDQFQVQKNEAEKAEQQRLIAQRKESIEQERVEHQRMLRERAAHRAALAELIPKPERKPYPRRAKKKQAVKSNDKGLQQKDDIRNDSFSPISQTNHTNKTFMVMFLCLAIISPLTFENPPDHNIRANPILKSRDIVFSDVSIPW</sequence>
<dbReference type="InterPro" id="IPR011598">
    <property type="entry name" value="bHLH_dom"/>
</dbReference>
<dbReference type="InterPro" id="IPR036638">
    <property type="entry name" value="HLH_DNA-bd_sf"/>
</dbReference>
<feature type="compositionally biased region" description="Basic residues" evidence="1">
    <location>
        <begin position="421"/>
        <end position="430"/>
    </location>
</feature>
<name>A0A8H7SX00_9FUNG</name>
<feature type="region of interest" description="Disordered" evidence="1">
    <location>
        <begin position="127"/>
        <end position="154"/>
    </location>
</feature>
<dbReference type="SMART" id="SM00353">
    <property type="entry name" value="HLH"/>
    <property type="match status" value="1"/>
</dbReference>
<evidence type="ECO:0000259" key="2">
    <source>
        <dbReference type="PROSITE" id="PS50888"/>
    </source>
</evidence>
<feature type="compositionally biased region" description="Polar residues" evidence="1">
    <location>
        <begin position="207"/>
        <end position="224"/>
    </location>
</feature>
<keyword evidence="4" id="KW-1185">Reference proteome</keyword>
<feature type="compositionally biased region" description="Polar residues" evidence="1">
    <location>
        <begin position="178"/>
        <end position="200"/>
    </location>
</feature>
<feature type="compositionally biased region" description="Low complexity" evidence="1">
    <location>
        <begin position="23"/>
        <end position="42"/>
    </location>
</feature>
<feature type="compositionally biased region" description="Low complexity" evidence="1">
    <location>
        <begin position="141"/>
        <end position="154"/>
    </location>
</feature>
<feature type="compositionally biased region" description="Basic and acidic residues" evidence="1">
    <location>
        <begin position="433"/>
        <end position="446"/>
    </location>
</feature>
<dbReference type="SUPFAM" id="SSF47459">
    <property type="entry name" value="HLH, helix-loop-helix DNA-binding domain"/>
    <property type="match status" value="1"/>
</dbReference>